<sequence>MKIFSRSHRSALKTVEDHGKDSSLQVTALVDKTRRASRLLQEEPPSENLAHFHREEISLGSVLRTGEFSTTYQVTQLPYYASAEPAPLGDASLTVRSSITALSLQRRRNHEDEQRRVVCGQSPQQYSFKHLNRKLIKQYHKQQQRSNSTRQFDVAATTLVLEAQYLARLDHENIVALRGVPMGEDYTRRIHEEFFLLTDRIVETLADRMDRWRAQEANRALRLDTASPAFLKKLDIARGILSALDYLQTEHNMVVLNLNPNSIGFNAEGTVQLFDLGHCREVVTWNDPPRGDVSQDEQSNINRAVSDDEVSVDDISVMLGSPVETAAAPAAATQPEASGTSQMGNHRKVLMTATTRAGVVPRYMAPELVTRGTFRLQSDSYSFALILFEMLTLSKPFATLKPGQHLIQVCIQGKRPNLTLYQFPTALDNLLQKGWKHNYSKRLKVSVMKQVMANMTFRRESTRTRKSKDPTKRSRQSKDASKSSPNKKPETERKLRRGRKPVDKPLPERQSSKSLSPRRDRKARATLRRQSEGNLLSMVSPTARKKSVQMATGRKHKHVVNALD</sequence>
<evidence type="ECO:0000313" key="4">
    <source>
        <dbReference type="Proteomes" id="UP001153069"/>
    </source>
</evidence>
<feature type="domain" description="Protein kinase" evidence="2">
    <location>
        <begin position="57"/>
        <end position="457"/>
    </location>
</feature>
<gene>
    <name evidence="3" type="ORF">SEMRO_1090_G240130.1</name>
</gene>
<dbReference type="AlphaFoldDB" id="A0A9N8EGG3"/>
<protein>
    <submittedName>
        <fullName evidence="3">Protein kinase kinase kinase</fullName>
    </submittedName>
</protein>
<dbReference type="InterPro" id="IPR011009">
    <property type="entry name" value="Kinase-like_dom_sf"/>
</dbReference>
<feature type="compositionally biased region" description="Basic and acidic residues" evidence="1">
    <location>
        <begin position="500"/>
        <end position="511"/>
    </location>
</feature>
<dbReference type="GO" id="GO:0005524">
    <property type="term" value="F:ATP binding"/>
    <property type="evidence" value="ECO:0007669"/>
    <property type="project" value="InterPro"/>
</dbReference>
<proteinExistence type="predicted"/>
<organism evidence="3 4">
    <name type="scientific">Seminavis robusta</name>
    <dbReference type="NCBI Taxonomy" id="568900"/>
    <lineage>
        <taxon>Eukaryota</taxon>
        <taxon>Sar</taxon>
        <taxon>Stramenopiles</taxon>
        <taxon>Ochrophyta</taxon>
        <taxon>Bacillariophyta</taxon>
        <taxon>Bacillariophyceae</taxon>
        <taxon>Bacillariophycidae</taxon>
        <taxon>Naviculales</taxon>
        <taxon>Naviculaceae</taxon>
        <taxon>Seminavis</taxon>
    </lineage>
</organism>
<evidence type="ECO:0000259" key="2">
    <source>
        <dbReference type="PROSITE" id="PS50011"/>
    </source>
</evidence>
<evidence type="ECO:0000313" key="3">
    <source>
        <dbReference type="EMBL" id="CAB9520293.1"/>
    </source>
</evidence>
<dbReference type="Proteomes" id="UP001153069">
    <property type="component" value="Unassembled WGS sequence"/>
</dbReference>
<feature type="compositionally biased region" description="Basic and acidic residues" evidence="1">
    <location>
        <begin position="457"/>
        <end position="493"/>
    </location>
</feature>
<dbReference type="InterPro" id="IPR000719">
    <property type="entry name" value="Prot_kinase_dom"/>
</dbReference>
<keyword evidence="4" id="KW-1185">Reference proteome</keyword>
<dbReference type="OrthoDB" id="104655at2759"/>
<keyword evidence="3" id="KW-0808">Transferase</keyword>
<dbReference type="GO" id="GO:0004674">
    <property type="term" value="F:protein serine/threonine kinase activity"/>
    <property type="evidence" value="ECO:0007669"/>
    <property type="project" value="TreeGrafter"/>
</dbReference>
<dbReference type="EMBL" id="CAICTM010001088">
    <property type="protein sequence ID" value="CAB9520293.1"/>
    <property type="molecule type" value="Genomic_DNA"/>
</dbReference>
<name>A0A9N8EGG3_9STRA</name>
<dbReference type="InterPro" id="IPR051681">
    <property type="entry name" value="Ser/Thr_Kinases-Pseudokinases"/>
</dbReference>
<evidence type="ECO:0000256" key="1">
    <source>
        <dbReference type="SAM" id="MobiDB-lite"/>
    </source>
</evidence>
<dbReference type="PROSITE" id="PS50011">
    <property type="entry name" value="PROTEIN_KINASE_DOM"/>
    <property type="match status" value="1"/>
</dbReference>
<dbReference type="SUPFAM" id="SSF56112">
    <property type="entry name" value="Protein kinase-like (PK-like)"/>
    <property type="match status" value="1"/>
</dbReference>
<dbReference type="Gene3D" id="1.10.510.10">
    <property type="entry name" value="Transferase(Phosphotransferase) domain 1"/>
    <property type="match status" value="2"/>
</dbReference>
<feature type="region of interest" description="Disordered" evidence="1">
    <location>
        <begin position="454"/>
        <end position="564"/>
    </location>
</feature>
<dbReference type="PANTHER" id="PTHR44329">
    <property type="entry name" value="SERINE/THREONINE-PROTEIN KINASE TNNI3K-RELATED"/>
    <property type="match status" value="1"/>
</dbReference>
<dbReference type="InterPro" id="IPR001245">
    <property type="entry name" value="Ser-Thr/Tyr_kinase_cat_dom"/>
</dbReference>
<keyword evidence="3" id="KW-0418">Kinase</keyword>
<reference evidence="3" key="1">
    <citation type="submission" date="2020-06" db="EMBL/GenBank/DDBJ databases">
        <authorList>
            <consortium name="Plant Systems Biology data submission"/>
        </authorList>
    </citation>
    <scope>NUCLEOTIDE SEQUENCE</scope>
    <source>
        <strain evidence="3">D6</strain>
    </source>
</reference>
<comment type="caution">
    <text evidence="3">The sequence shown here is derived from an EMBL/GenBank/DDBJ whole genome shotgun (WGS) entry which is preliminary data.</text>
</comment>
<dbReference type="Pfam" id="PF07714">
    <property type="entry name" value="PK_Tyr_Ser-Thr"/>
    <property type="match status" value="1"/>
</dbReference>
<feature type="compositionally biased region" description="Basic residues" evidence="1">
    <location>
        <begin position="543"/>
        <end position="564"/>
    </location>
</feature>
<accession>A0A9N8EGG3</accession>